<keyword evidence="3" id="KW-0611">Plant defense</keyword>
<evidence type="ECO:0000259" key="8">
    <source>
        <dbReference type="Pfam" id="PF23598"/>
    </source>
</evidence>
<evidence type="ECO:0000256" key="2">
    <source>
        <dbReference type="ARBA" id="ARBA00022737"/>
    </source>
</evidence>
<dbReference type="Proteomes" id="UP000594261">
    <property type="component" value="Chromosome 3"/>
</dbReference>
<keyword evidence="10" id="KW-1185">Reference proteome</keyword>
<dbReference type="SMART" id="SM00369">
    <property type="entry name" value="LRR_TYP"/>
    <property type="match status" value="7"/>
</dbReference>
<proteinExistence type="predicted"/>
<dbReference type="EnsemblPlants" id="QL03p008704:mrna">
    <property type="protein sequence ID" value="QL03p008704:mrna"/>
    <property type="gene ID" value="QL03p008704"/>
</dbReference>
<dbReference type="InterPro" id="IPR036390">
    <property type="entry name" value="WH_DNA-bd_sf"/>
</dbReference>
<dbReference type="Gene3D" id="3.40.50.300">
    <property type="entry name" value="P-loop containing nucleotide triphosphate hydrolases"/>
    <property type="match status" value="1"/>
</dbReference>
<name>A0A7N2R0Q8_QUELO</name>
<dbReference type="InterPro" id="IPR002182">
    <property type="entry name" value="NB-ARC"/>
</dbReference>
<dbReference type="InterPro" id="IPR055414">
    <property type="entry name" value="LRR_R13L4/SHOC2-like"/>
</dbReference>
<dbReference type="InterPro" id="IPR058546">
    <property type="entry name" value="RPS4B/Roq1-like_LRR"/>
</dbReference>
<dbReference type="Gene3D" id="3.80.10.10">
    <property type="entry name" value="Ribonuclease Inhibitor"/>
    <property type="match status" value="3"/>
</dbReference>
<feature type="domain" description="Disease resistance protein RPS4B/Roq1-like leucine-rich repeats" evidence="7">
    <location>
        <begin position="682"/>
        <end position="833"/>
    </location>
</feature>
<dbReference type="EMBL" id="LRBV02000003">
    <property type="status" value="NOT_ANNOTATED_CDS"/>
    <property type="molecule type" value="Genomic_DNA"/>
</dbReference>
<evidence type="ECO:0000313" key="9">
    <source>
        <dbReference type="EnsemblPlants" id="QL03p008704:mrna"/>
    </source>
</evidence>
<dbReference type="SUPFAM" id="SSF46785">
    <property type="entry name" value="Winged helix' DNA-binding domain"/>
    <property type="match status" value="1"/>
</dbReference>
<dbReference type="InterPro" id="IPR058192">
    <property type="entry name" value="WHD_ROQ1-like"/>
</dbReference>
<dbReference type="InterPro" id="IPR027417">
    <property type="entry name" value="P-loop_NTPase"/>
</dbReference>
<sequence length="1281" mass="144314">MQLPVFKERLKSESPVIEEIVRKIYGQLNSIYSNVHEDCVGLDSRVAEIKNSYLGIGLEDVRFIGIWGMGGMGKTTLARVLHQRIHYHFDASSFIDNVREESCKNGLISLQKQLLDDILIESNIRIRDIQWGINMIKDRLRKKKVLIILDDVDQPEQLEALARKRNWFCPGSRIIITTRDQRLLITHDMTEAEIYEVNKLNDVEALKLFSREVFKKDYPPEDFKELSANVIHYASGLPLALKVLGASLMQRELVVWKHILAKLKEDPPEKLMNAFAISYNGLDSKEKNLFLDIACFFKGENKGWVASILQISIEIDSLKEKSFINISRFGTLWMHDTLQDFGREIVRHESLYELGQQKSFHPNKLIELIMCASSLKQIWKGIKISKMLKHINLSYSKDLIMIPDATELPNLEKLILKDCTSLSKIHPSLGYLKKLMLLNLDGCVCLESLPCKISLESLEIFVLNGCLRLKKFPEIVGNMSHLSHLVLDGTAIEGLPLSIKHLIGLTLLNLRDCKSLLSLPDSICCLTSLKTLTLSGCSRLNKLPTNLGNLECLEKLEVIGIAISELPSSVERLIGLTSLNLSDCKDLLSLPDTICSMTNLKALTLSGCSSLVLPKKLGNLTGLKELDVNKTAIRELPSSFEHLSNLTSLNLSDCKELLSIPNAICNFTNIETLTLSGCSKLEDLPENIGNLIGLKKLEIIGTAVKEPPSSIFLIKNLKVLRFHGCEGTLSMRSPNPVRLEVPSLSFLRSLVNLELRNCNLQAVPNDIDRLHLLRKLNLSENNFVCLPKSIIRLSKLKDMYIENCTSLRSLPQIPLSIRNIWANGCTSLETLPDQLKQESPFEPNVYLLNCFKLADNQRFSDKLLTLLSSYFQVLSLSLSNIMVLWFQELCYADFSRANRYELVVPGKKFPKFFTHQSEGASVTLEVPPNFGAKCLAIGMCAAFEYLPSGLGGLFGSGSHDRTRHMLRCSIASYPNDGVDRSTASKACILFPFPEKIGQVKPSHLWLIYVRREYLHRLFHRGCKILEIKFDLQIDFKKEGTGYLYSCGLDKIENGLDRPRKIKGNGFDHQIDLKTEGTSYVHPNWLCVKENEFDHRIGFKAEGTSSVHSNWLRRIEENGFDHQIGFKTEGTSYVHSNRLRKIEENGFDRQIGFKTEGTSYVHSNGSHKIEENEFDHQTEFKTESTGLKVNKCGVHFVFKQDIEGLSHTNEIDFFSDGEGSFSDEAGPSGEGSFRDCSEGSFSDEPGHSGEGSSNVMTGTERFVNTTSEEQSNIAIEASVWDL</sequence>
<feature type="region of interest" description="Disordered" evidence="4">
    <location>
        <begin position="1215"/>
        <end position="1268"/>
    </location>
</feature>
<dbReference type="GO" id="GO:0043531">
    <property type="term" value="F:ADP binding"/>
    <property type="evidence" value="ECO:0007669"/>
    <property type="project" value="InterPro"/>
</dbReference>
<keyword evidence="1" id="KW-0433">Leucine-rich repeat</keyword>
<evidence type="ECO:0000259" key="6">
    <source>
        <dbReference type="Pfam" id="PF23282"/>
    </source>
</evidence>
<feature type="compositionally biased region" description="Polar residues" evidence="4">
    <location>
        <begin position="1249"/>
        <end position="1268"/>
    </location>
</feature>
<dbReference type="GO" id="GO:0051707">
    <property type="term" value="P:response to other organism"/>
    <property type="evidence" value="ECO:0007669"/>
    <property type="project" value="UniProtKB-ARBA"/>
</dbReference>
<dbReference type="PANTHER" id="PTHR11017">
    <property type="entry name" value="LEUCINE-RICH REPEAT-CONTAINING PROTEIN"/>
    <property type="match status" value="1"/>
</dbReference>
<dbReference type="SUPFAM" id="SSF52047">
    <property type="entry name" value="RNI-like"/>
    <property type="match status" value="2"/>
</dbReference>
<dbReference type="InterPro" id="IPR003591">
    <property type="entry name" value="Leu-rich_rpt_typical-subtyp"/>
</dbReference>
<evidence type="ECO:0000259" key="5">
    <source>
        <dbReference type="Pfam" id="PF00931"/>
    </source>
</evidence>
<dbReference type="SUPFAM" id="SSF52058">
    <property type="entry name" value="L domain-like"/>
    <property type="match status" value="1"/>
</dbReference>
<dbReference type="InterPro" id="IPR044974">
    <property type="entry name" value="Disease_R_plants"/>
</dbReference>
<evidence type="ECO:0000313" key="10">
    <source>
        <dbReference type="Proteomes" id="UP000594261"/>
    </source>
</evidence>
<dbReference type="Gramene" id="QL03p008704:mrna">
    <property type="protein sequence ID" value="QL03p008704:mrna"/>
    <property type="gene ID" value="QL03p008704"/>
</dbReference>
<dbReference type="SUPFAM" id="SSF52540">
    <property type="entry name" value="P-loop containing nucleoside triphosphate hydrolases"/>
    <property type="match status" value="1"/>
</dbReference>
<evidence type="ECO:0000256" key="4">
    <source>
        <dbReference type="SAM" id="MobiDB-lite"/>
    </source>
</evidence>
<dbReference type="Pfam" id="PF00931">
    <property type="entry name" value="NB-ARC"/>
    <property type="match status" value="1"/>
</dbReference>
<feature type="domain" description="Disease resistance R13L4/SHOC-2-like LRR" evidence="8">
    <location>
        <begin position="454"/>
        <end position="579"/>
    </location>
</feature>
<keyword evidence="2" id="KW-0677">Repeat</keyword>
<reference evidence="9 10" key="1">
    <citation type="journal article" date="2016" name="G3 (Bethesda)">
        <title>First Draft Assembly and Annotation of the Genome of a California Endemic Oak Quercus lobata Nee (Fagaceae).</title>
        <authorList>
            <person name="Sork V.L."/>
            <person name="Fitz-Gibbon S.T."/>
            <person name="Puiu D."/>
            <person name="Crepeau M."/>
            <person name="Gugger P.F."/>
            <person name="Sherman R."/>
            <person name="Stevens K."/>
            <person name="Langley C.H."/>
            <person name="Pellegrini M."/>
            <person name="Salzberg S.L."/>
        </authorList>
    </citation>
    <scope>NUCLEOTIDE SEQUENCE [LARGE SCALE GENOMIC DNA]</scope>
    <source>
        <strain evidence="9 10">cv. SW786</strain>
    </source>
</reference>
<evidence type="ECO:0000256" key="1">
    <source>
        <dbReference type="ARBA" id="ARBA00022614"/>
    </source>
</evidence>
<dbReference type="Gene3D" id="1.10.8.430">
    <property type="entry name" value="Helical domain of apoptotic protease-activating factors"/>
    <property type="match status" value="1"/>
</dbReference>
<accession>A0A7N2R0Q8</accession>
<dbReference type="InParanoid" id="A0A7N2R0Q8"/>
<evidence type="ECO:0008006" key="11">
    <source>
        <dbReference type="Google" id="ProtNLM"/>
    </source>
</evidence>
<dbReference type="InterPro" id="IPR032675">
    <property type="entry name" value="LRR_dom_sf"/>
</dbReference>
<protein>
    <recommendedName>
        <fullName evidence="11">TMV resistance protein N-like</fullName>
    </recommendedName>
</protein>
<dbReference type="GO" id="GO:0006952">
    <property type="term" value="P:defense response"/>
    <property type="evidence" value="ECO:0007669"/>
    <property type="project" value="UniProtKB-KW"/>
</dbReference>
<dbReference type="InterPro" id="IPR042197">
    <property type="entry name" value="Apaf_helical"/>
</dbReference>
<dbReference type="Pfam" id="PF23286">
    <property type="entry name" value="LRR_13"/>
    <property type="match status" value="1"/>
</dbReference>
<dbReference type="Pfam" id="PF23282">
    <property type="entry name" value="WHD_ROQ1"/>
    <property type="match status" value="1"/>
</dbReference>
<organism evidence="9 10">
    <name type="scientific">Quercus lobata</name>
    <name type="common">Valley oak</name>
    <dbReference type="NCBI Taxonomy" id="97700"/>
    <lineage>
        <taxon>Eukaryota</taxon>
        <taxon>Viridiplantae</taxon>
        <taxon>Streptophyta</taxon>
        <taxon>Embryophyta</taxon>
        <taxon>Tracheophyta</taxon>
        <taxon>Spermatophyta</taxon>
        <taxon>Magnoliopsida</taxon>
        <taxon>eudicotyledons</taxon>
        <taxon>Gunneridae</taxon>
        <taxon>Pentapetalae</taxon>
        <taxon>rosids</taxon>
        <taxon>fabids</taxon>
        <taxon>Fagales</taxon>
        <taxon>Fagaceae</taxon>
        <taxon>Quercus</taxon>
    </lineage>
</organism>
<dbReference type="PANTHER" id="PTHR11017:SF527">
    <property type="entry name" value="TMV RESISTANCE PROTEIN N-LIKE"/>
    <property type="match status" value="1"/>
</dbReference>
<reference evidence="9" key="2">
    <citation type="submission" date="2021-01" db="UniProtKB">
        <authorList>
            <consortium name="EnsemblPlants"/>
        </authorList>
    </citation>
    <scope>IDENTIFICATION</scope>
</reference>
<dbReference type="Pfam" id="PF23598">
    <property type="entry name" value="LRR_14"/>
    <property type="match status" value="1"/>
</dbReference>
<dbReference type="PRINTS" id="PR00364">
    <property type="entry name" value="DISEASERSIST"/>
</dbReference>
<feature type="domain" description="NB-ARC" evidence="5">
    <location>
        <begin position="59"/>
        <end position="217"/>
    </location>
</feature>
<evidence type="ECO:0000259" key="7">
    <source>
        <dbReference type="Pfam" id="PF23286"/>
    </source>
</evidence>
<feature type="domain" description="Disease resistance protein Roq1-like winged-helix" evidence="6">
    <location>
        <begin position="284"/>
        <end position="350"/>
    </location>
</feature>
<evidence type="ECO:0000256" key="3">
    <source>
        <dbReference type="ARBA" id="ARBA00022821"/>
    </source>
</evidence>